<dbReference type="Proteomes" id="UP001497522">
    <property type="component" value="Chromosome 11"/>
</dbReference>
<dbReference type="EMBL" id="OZ023712">
    <property type="protein sequence ID" value="CAK9860595.1"/>
    <property type="molecule type" value="Genomic_DNA"/>
</dbReference>
<organism evidence="1 2">
    <name type="scientific">Sphagnum jensenii</name>
    <dbReference type="NCBI Taxonomy" id="128206"/>
    <lineage>
        <taxon>Eukaryota</taxon>
        <taxon>Viridiplantae</taxon>
        <taxon>Streptophyta</taxon>
        <taxon>Embryophyta</taxon>
        <taxon>Bryophyta</taxon>
        <taxon>Sphagnophytina</taxon>
        <taxon>Sphagnopsida</taxon>
        <taxon>Sphagnales</taxon>
        <taxon>Sphagnaceae</taxon>
        <taxon>Sphagnum</taxon>
    </lineage>
</organism>
<name>A0ABP1ADQ0_9BRYO</name>
<gene>
    <name evidence="1" type="ORF">CSSPJE1EN2_LOCUS3590</name>
</gene>
<evidence type="ECO:0000313" key="1">
    <source>
        <dbReference type="EMBL" id="CAK9860595.1"/>
    </source>
</evidence>
<proteinExistence type="predicted"/>
<reference evidence="1" key="1">
    <citation type="submission" date="2024-03" db="EMBL/GenBank/DDBJ databases">
        <authorList>
            <consortium name="ELIXIR-Norway"/>
            <consortium name="Elixir Norway"/>
        </authorList>
    </citation>
    <scope>NUCLEOTIDE SEQUENCE</scope>
</reference>
<sequence length="91" mass="10293">MVSATAEPRPIREARVLLLHLARSQRCEHLAMALLRNSTRRKPKGRRALQVSEVPELARCPKKEKLDMLLVRISIAMSSAETDVMHPRNGV</sequence>
<keyword evidence="2" id="KW-1185">Reference proteome</keyword>
<accession>A0ABP1ADQ0</accession>
<evidence type="ECO:0000313" key="2">
    <source>
        <dbReference type="Proteomes" id="UP001497522"/>
    </source>
</evidence>
<protein>
    <submittedName>
        <fullName evidence="1">Uncharacterized protein</fullName>
    </submittedName>
</protein>